<dbReference type="SUPFAM" id="SSF55347">
    <property type="entry name" value="Glyceraldehyde-3-phosphate dehydrogenase-like, C-terminal domain"/>
    <property type="match status" value="1"/>
</dbReference>
<protein>
    <submittedName>
        <fullName evidence="3">Oxidoreductase</fullName>
    </submittedName>
</protein>
<dbReference type="Pfam" id="PF01408">
    <property type="entry name" value="GFO_IDH_MocA"/>
    <property type="match status" value="1"/>
</dbReference>
<reference evidence="3 4" key="1">
    <citation type="submission" date="2014-07" db="EMBL/GenBank/DDBJ databases">
        <title>Complete genome sequence of a moderately halophilic bacterium Terribacillus aidingensis MP602, isolated from Cryptomeria fortunei in Tianmu mountain in China.</title>
        <authorList>
            <person name="Wang Y."/>
            <person name="Lu P."/>
            <person name="Zhang L."/>
        </authorList>
    </citation>
    <scope>NUCLEOTIDE SEQUENCE [LARGE SCALE GENOMIC DNA]</scope>
    <source>
        <strain evidence="3 4">MP602</strain>
    </source>
</reference>
<feature type="domain" description="GFO/IDH/MocA-like oxidoreductase" evidence="2">
    <location>
        <begin position="156"/>
        <end position="281"/>
    </location>
</feature>
<sequence>MALLNQLEELAQEAAKAADSKITAPFAFSVAGLDHPHIYSMVQGLLDAGAQLIHIYDRNLDQANALHQKFQTGEVVSELSQILHSEVDLIATSIVPSERGALGIQVLEHEKHFLSAKAPFTTMAQLQAAEEAVRRTGKKWAVFYSERLAVEAALLADNIVQEGLIGELYQLTGSGPHRLRAETRPDWFFDPQKNGGILCDIGSHQIEQLLHYARSKEAEVLHSKVANYAHPQHGAWQDFGDATLVTNTGVSQYFRVDWFTPDGLRVWGDGRTVLHGTNGFVELRKYTDVARSAEGNHLYVVTDQEEVYFSANGKIGIPYFRQLITDCQQGTETAMTQEHTFQAAALAIQAQEQAISLIKVGEKR</sequence>
<gene>
    <name evidence="3" type="ORF">GZ22_00555</name>
</gene>
<dbReference type="EMBL" id="CP008876">
    <property type="protein sequence ID" value="AIF65287.1"/>
    <property type="molecule type" value="Genomic_DNA"/>
</dbReference>
<evidence type="ECO:0000313" key="4">
    <source>
        <dbReference type="Proteomes" id="UP000027980"/>
    </source>
</evidence>
<dbReference type="InterPro" id="IPR051450">
    <property type="entry name" value="Gfo/Idh/MocA_Oxidoreductases"/>
</dbReference>
<dbReference type="PANTHER" id="PTHR43377">
    <property type="entry name" value="BILIVERDIN REDUCTASE A"/>
    <property type="match status" value="1"/>
</dbReference>
<dbReference type="SUPFAM" id="SSF51735">
    <property type="entry name" value="NAD(P)-binding Rossmann-fold domains"/>
    <property type="match status" value="1"/>
</dbReference>
<evidence type="ECO:0000259" key="1">
    <source>
        <dbReference type="Pfam" id="PF01408"/>
    </source>
</evidence>
<dbReference type="KEGG" id="tap:GZ22_00555"/>
<dbReference type="Proteomes" id="UP000027980">
    <property type="component" value="Chromosome"/>
</dbReference>
<dbReference type="HOGENOM" id="CLU_052964_0_0_9"/>
<dbReference type="PANTHER" id="PTHR43377:SF1">
    <property type="entry name" value="BILIVERDIN REDUCTASE A"/>
    <property type="match status" value="1"/>
</dbReference>
<dbReference type="Gene3D" id="3.40.50.720">
    <property type="entry name" value="NAD(P)-binding Rossmann-like Domain"/>
    <property type="match status" value="1"/>
</dbReference>
<dbReference type="GeneID" id="34222603"/>
<evidence type="ECO:0000313" key="3">
    <source>
        <dbReference type="EMBL" id="AIF65287.1"/>
    </source>
</evidence>
<dbReference type="RefSeq" id="WP_123921876.1">
    <property type="nucleotide sequence ID" value="NZ_CP008876.1"/>
</dbReference>
<dbReference type="Pfam" id="PF22725">
    <property type="entry name" value="GFO_IDH_MocA_C3"/>
    <property type="match status" value="1"/>
</dbReference>
<evidence type="ECO:0000259" key="2">
    <source>
        <dbReference type="Pfam" id="PF22725"/>
    </source>
</evidence>
<dbReference type="InterPro" id="IPR055170">
    <property type="entry name" value="GFO_IDH_MocA-like_dom"/>
</dbReference>
<organism evidence="3 4">
    <name type="scientific">Terribacillus saccharophilus</name>
    <dbReference type="NCBI Taxonomy" id="361277"/>
    <lineage>
        <taxon>Bacteria</taxon>
        <taxon>Bacillati</taxon>
        <taxon>Bacillota</taxon>
        <taxon>Bacilli</taxon>
        <taxon>Bacillales</taxon>
        <taxon>Bacillaceae</taxon>
        <taxon>Terribacillus</taxon>
    </lineage>
</organism>
<dbReference type="AlphaFoldDB" id="A0A075LHE0"/>
<name>A0A075LHE0_9BACI</name>
<dbReference type="InterPro" id="IPR036291">
    <property type="entry name" value="NAD(P)-bd_dom_sf"/>
</dbReference>
<accession>A0A075LHE0</accession>
<dbReference type="OrthoDB" id="9768836at2"/>
<proteinExistence type="predicted"/>
<feature type="domain" description="Gfo/Idh/MocA-like oxidoreductase N-terminal" evidence="1">
    <location>
        <begin position="49"/>
        <end position="142"/>
    </location>
</feature>
<dbReference type="GO" id="GO:0000166">
    <property type="term" value="F:nucleotide binding"/>
    <property type="evidence" value="ECO:0007669"/>
    <property type="project" value="InterPro"/>
</dbReference>
<dbReference type="Gene3D" id="3.30.360.10">
    <property type="entry name" value="Dihydrodipicolinate Reductase, domain 2"/>
    <property type="match status" value="1"/>
</dbReference>
<dbReference type="InterPro" id="IPR000683">
    <property type="entry name" value="Gfo/Idh/MocA-like_OxRdtase_N"/>
</dbReference>